<feature type="transmembrane region" description="Helical" evidence="1">
    <location>
        <begin position="14"/>
        <end position="32"/>
    </location>
</feature>
<sequence length="227" mass="27590">MLNKHNYIKNTRSIMKQIILGSNLISISWVLFQLNKYSFLSKINKIPIVNSNLWLFWHLPLFFLGFFLNLNYLILFWLVYIFIDCFFYSVPGYLATYEYLKSHYVFFINDRSFFLISNIIFGTFIPNLFLLMSFLLNYRYVNSKRIFIFGFLIIILQSISRIFNGYLNYWDIIKITFYQYNYVYSDKFMNIVICCFNIIPVIFNVTINCLFFSLLYKKIQNIYYEII</sequence>
<keyword evidence="1" id="KW-0812">Transmembrane</keyword>
<evidence type="ECO:0000313" key="2">
    <source>
        <dbReference type="EMBL" id="MDO8054375.1"/>
    </source>
</evidence>
<accession>A0A9K3SUL3</accession>
<feature type="transmembrane region" description="Helical" evidence="1">
    <location>
        <begin position="188"/>
        <end position="216"/>
    </location>
</feature>
<dbReference type="Proteomes" id="UP001170651">
    <property type="component" value="Unassembled WGS sequence"/>
</dbReference>
<keyword evidence="1" id="KW-1133">Transmembrane helix</keyword>
<proteinExistence type="predicted"/>
<reference evidence="2 3" key="1">
    <citation type="journal article" date="2023" name="Int. J. Syst. Evol. Microbiol.">
        <title>The observation of taxonomic boundaries for the 16SrII and 16SrXXV phytoplasmas using genome-based delimitation.</title>
        <authorList>
            <person name="Rodrigues Jardim B."/>
            <person name="Tran-Nguyen L.T.T."/>
            <person name="Gambley C."/>
            <person name="Al-Sadi A.M."/>
            <person name="Al-Subhi A.M."/>
            <person name="Foissac X."/>
            <person name="Salar P."/>
            <person name="Cai H."/>
            <person name="Yang J.Y."/>
            <person name="Davis R."/>
            <person name="Jones L."/>
            <person name="Rodoni B."/>
            <person name="Constable F.E."/>
        </authorList>
    </citation>
    <scope>NUCLEOTIDE SEQUENCE [LARGE SCALE GENOMIC DNA]</scope>
    <source>
        <strain evidence="2">BAWM-OMN-P26</strain>
    </source>
</reference>
<organism evidence="2 3">
    <name type="scientific">Candidatus Phytoplasma australasiaticum subsp. australasiaticum</name>
    <dbReference type="NCBI Taxonomy" id="2832407"/>
    <lineage>
        <taxon>Bacteria</taxon>
        <taxon>Bacillati</taxon>
        <taxon>Mycoplasmatota</taxon>
        <taxon>Mollicutes</taxon>
        <taxon>Acholeplasmatales</taxon>
        <taxon>Acholeplasmataceae</taxon>
        <taxon>Candidatus Phytoplasma</taxon>
        <taxon>16SrII (Peanut WB group)</taxon>
        <taxon>Candidatus Phytoplasma australasiaticum</taxon>
    </lineage>
</organism>
<comment type="caution">
    <text evidence="2">The sequence shown here is derived from an EMBL/GenBank/DDBJ whole genome shotgun (WGS) entry which is preliminary data.</text>
</comment>
<protein>
    <submittedName>
        <fullName evidence="2">Uncharacterized protein</fullName>
    </submittedName>
</protein>
<name>A0A9K3SUL3_9MOLU</name>
<dbReference type="AlphaFoldDB" id="A0A9K3SUL3"/>
<feature type="transmembrane region" description="Helical" evidence="1">
    <location>
        <begin position="114"/>
        <end position="134"/>
    </location>
</feature>
<keyword evidence="3" id="KW-1185">Reference proteome</keyword>
<keyword evidence="1" id="KW-0472">Membrane</keyword>
<dbReference type="RefSeq" id="WP_213680318.1">
    <property type="nucleotide sequence ID" value="NZ_JALQCT010000003.1"/>
</dbReference>
<feature type="transmembrane region" description="Helical" evidence="1">
    <location>
        <begin position="146"/>
        <end position="168"/>
    </location>
</feature>
<feature type="transmembrane region" description="Helical" evidence="1">
    <location>
        <begin position="75"/>
        <end position="94"/>
    </location>
</feature>
<gene>
    <name evidence="2" type="ORF">OC696_00615</name>
</gene>
<evidence type="ECO:0000313" key="3">
    <source>
        <dbReference type="Proteomes" id="UP001170651"/>
    </source>
</evidence>
<feature type="transmembrane region" description="Helical" evidence="1">
    <location>
        <begin position="52"/>
        <end position="68"/>
    </location>
</feature>
<dbReference type="EMBL" id="JAOSIW010000002">
    <property type="protein sequence ID" value="MDO8054375.1"/>
    <property type="molecule type" value="Genomic_DNA"/>
</dbReference>
<evidence type="ECO:0000256" key="1">
    <source>
        <dbReference type="SAM" id="Phobius"/>
    </source>
</evidence>